<keyword evidence="1" id="KW-0732">Signal</keyword>
<name>A0ABS5SCG2_9BACT</name>
<reference evidence="2 3" key="1">
    <citation type="submission" date="2021-05" db="EMBL/GenBank/DDBJ databases">
        <title>The draft genome of Geobacter luticola JCM 17780.</title>
        <authorList>
            <person name="Xu Z."/>
            <person name="Masuda Y."/>
            <person name="Itoh H."/>
            <person name="Senoo K."/>
        </authorList>
    </citation>
    <scope>NUCLEOTIDE SEQUENCE [LARGE SCALE GENOMIC DNA]</scope>
    <source>
        <strain evidence="2 3">JCM 17780</strain>
    </source>
</reference>
<comment type="caution">
    <text evidence="2">The sequence shown here is derived from an EMBL/GenBank/DDBJ whole genome shotgun (WGS) entry which is preliminary data.</text>
</comment>
<proteinExistence type="predicted"/>
<evidence type="ECO:0000313" key="3">
    <source>
        <dbReference type="Proteomes" id="UP000756860"/>
    </source>
</evidence>
<keyword evidence="3" id="KW-1185">Reference proteome</keyword>
<accession>A0ABS5SCG2</accession>
<protein>
    <submittedName>
        <fullName evidence="2">Uncharacterized protein</fullName>
    </submittedName>
</protein>
<sequence>MGMFGRWLIVLLLAGLLMGTTSVRALASPDPQCACAYCDRPCGSGHAPGCQYYSGGGEGGGGGGGGGDITNAPIVLAPVGFIGGLFMGAGWYFEEMAGNFPKTGFLDSYGNYVSIKPADDNKAFNFGARLGGLPWLALYLPSWPIRAGIVAIADTASRPSPPKPVDPNIAVYELIAKNYAFLNKTTEQELKKAQGDVEAALMLRTKFLDRFINDSPELRDLRQKEGVDAARAKAQKQLDAWSKSRDEKQKISMAVVNRMQDNYAVIRAANDAVGPIGSSSDLGLYGTETHIKELLKDKSLTQGVQESLLRGEKITGLLGKAKTTFDISSNLKGIWDTYAKAEREGKDADQWYKERETREQVWRLRMKLLTIPLSSTAGAAVSAAETTMDIAHATTAGVLLGRRIDADLALLEKLETATVFQDAMADDWKRVTISVKAAEEIEGVIRQRSNQYKKMQKENETHARNLRNQ</sequence>
<evidence type="ECO:0000256" key="1">
    <source>
        <dbReference type="SAM" id="SignalP"/>
    </source>
</evidence>
<organism evidence="2 3">
    <name type="scientific">Geomobilimonas luticola</name>
    <dbReference type="NCBI Taxonomy" id="1114878"/>
    <lineage>
        <taxon>Bacteria</taxon>
        <taxon>Pseudomonadati</taxon>
        <taxon>Thermodesulfobacteriota</taxon>
        <taxon>Desulfuromonadia</taxon>
        <taxon>Geobacterales</taxon>
        <taxon>Geobacteraceae</taxon>
        <taxon>Geomobilimonas</taxon>
    </lineage>
</organism>
<dbReference type="EMBL" id="JAHCVK010000002">
    <property type="protein sequence ID" value="MBT0653064.1"/>
    <property type="molecule type" value="Genomic_DNA"/>
</dbReference>
<feature type="signal peptide" evidence="1">
    <location>
        <begin position="1"/>
        <end position="27"/>
    </location>
</feature>
<feature type="chain" id="PRO_5047172987" evidence="1">
    <location>
        <begin position="28"/>
        <end position="469"/>
    </location>
</feature>
<dbReference type="Proteomes" id="UP000756860">
    <property type="component" value="Unassembled WGS sequence"/>
</dbReference>
<evidence type="ECO:0000313" key="2">
    <source>
        <dbReference type="EMBL" id="MBT0653064.1"/>
    </source>
</evidence>
<dbReference type="RefSeq" id="WP_214175046.1">
    <property type="nucleotide sequence ID" value="NZ_JAHCVK010000002.1"/>
</dbReference>
<gene>
    <name evidence="2" type="ORF">KI810_08360</name>
</gene>